<evidence type="ECO:0000256" key="3">
    <source>
        <dbReference type="ARBA" id="ARBA00022553"/>
    </source>
</evidence>
<dbReference type="EC" id="2.7.13.3" evidence="2"/>
<dbReference type="PROSITE" id="PS50113">
    <property type="entry name" value="PAC"/>
    <property type="match status" value="1"/>
</dbReference>
<dbReference type="InterPro" id="IPR036890">
    <property type="entry name" value="HATPase_C_sf"/>
</dbReference>
<dbReference type="PROSITE" id="PS50112">
    <property type="entry name" value="PAS"/>
    <property type="match status" value="1"/>
</dbReference>
<evidence type="ECO:0000259" key="7">
    <source>
        <dbReference type="PROSITE" id="PS50109"/>
    </source>
</evidence>
<evidence type="ECO:0000259" key="10">
    <source>
        <dbReference type="PROSITE" id="PS50113"/>
    </source>
</evidence>
<dbReference type="SUPFAM" id="SSF55785">
    <property type="entry name" value="PYP-like sensor domain (PAS domain)"/>
    <property type="match status" value="2"/>
</dbReference>
<proteinExistence type="predicted"/>
<dbReference type="InterPro" id="IPR036097">
    <property type="entry name" value="HisK_dim/P_sf"/>
</dbReference>
<dbReference type="InterPro" id="IPR001789">
    <property type="entry name" value="Sig_transdc_resp-reg_receiver"/>
</dbReference>
<dbReference type="PROSITE" id="PS50110">
    <property type="entry name" value="RESPONSE_REGULATORY"/>
    <property type="match status" value="1"/>
</dbReference>
<feature type="domain" description="PAC" evidence="10">
    <location>
        <begin position="213"/>
        <end position="265"/>
    </location>
</feature>
<accession>A0A6J4H3L9</accession>
<evidence type="ECO:0000256" key="2">
    <source>
        <dbReference type="ARBA" id="ARBA00012438"/>
    </source>
</evidence>
<dbReference type="Pfam" id="PF02518">
    <property type="entry name" value="HATPase_c"/>
    <property type="match status" value="1"/>
</dbReference>
<dbReference type="InterPro" id="IPR000014">
    <property type="entry name" value="PAS"/>
</dbReference>
<dbReference type="AlphaFoldDB" id="A0A6J4H3L9"/>
<dbReference type="Gene3D" id="3.30.565.10">
    <property type="entry name" value="Histidine kinase-like ATPase, C-terminal domain"/>
    <property type="match status" value="1"/>
</dbReference>
<dbReference type="SMART" id="SM00091">
    <property type="entry name" value="PAS"/>
    <property type="match status" value="2"/>
</dbReference>
<dbReference type="SUPFAM" id="SSF47384">
    <property type="entry name" value="Homodimeric domain of signal transducing histidine kinase"/>
    <property type="match status" value="1"/>
</dbReference>
<dbReference type="SMART" id="SM00448">
    <property type="entry name" value="REC"/>
    <property type="match status" value="1"/>
</dbReference>
<dbReference type="InterPro" id="IPR003594">
    <property type="entry name" value="HATPase_dom"/>
</dbReference>
<dbReference type="Pfam" id="PF08448">
    <property type="entry name" value="PAS_4"/>
    <property type="match status" value="1"/>
</dbReference>
<comment type="catalytic activity">
    <reaction evidence="1">
        <text>ATP + protein L-histidine = ADP + protein N-phospho-L-histidine.</text>
        <dbReference type="EC" id="2.7.13.3"/>
    </reaction>
</comment>
<dbReference type="Pfam" id="PF00072">
    <property type="entry name" value="Response_reg"/>
    <property type="match status" value="1"/>
</dbReference>
<dbReference type="InterPro" id="IPR013656">
    <property type="entry name" value="PAS_4"/>
</dbReference>
<dbReference type="InterPro" id="IPR052162">
    <property type="entry name" value="Sensor_kinase/Photoreceptor"/>
</dbReference>
<dbReference type="InterPro" id="IPR000700">
    <property type="entry name" value="PAS-assoc_C"/>
</dbReference>
<keyword evidence="3 6" id="KW-0597">Phosphoprotein</keyword>
<dbReference type="Gene3D" id="1.10.287.130">
    <property type="match status" value="1"/>
</dbReference>
<feature type="domain" description="Histidine kinase" evidence="7">
    <location>
        <begin position="412"/>
        <end position="625"/>
    </location>
</feature>
<dbReference type="GO" id="GO:0000155">
    <property type="term" value="F:phosphorelay sensor kinase activity"/>
    <property type="evidence" value="ECO:0007669"/>
    <property type="project" value="InterPro"/>
</dbReference>
<dbReference type="InterPro" id="IPR005467">
    <property type="entry name" value="His_kinase_dom"/>
</dbReference>
<dbReference type="NCBIfam" id="TIGR00229">
    <property type="entry name" value="sensory_box"/>
    <property type="match status" value="2"/>
</dbReference>
<evidence type="ECO:0000313" key="11">
    <source>
        <dbReference type="EMBL" id="CAA9212488.1"/>
    </source>
</evidence>
<evidence type="ECO:0000256" key="6">
    <source>
        <dbReference type="PROSITE-ProRule" id="PRU00169"/>
    </source>
</evidence>
<keyword evidence="4" id="KW-0808">Transferase</keyword>
<keyword evidence="5" id="KW-0418">Kinase</keyword>
<name>A0A6J4H3L9_9SPHI</name>
<dbReference type="InterPro" id="IPR004358">
    <property type="entry name" value="Sig_transdc_His_kin-like_C"/>
</dbReference>
<dbReference type="CDD" id="cd00156">
    <property type="entry name" value="REC"/>
    <property type="match status" value="1"/>
</dbReference>
<dbReference type="InterPro" id="IPR035965">
    <property type="entry name" value="PAS-like_dom_sf"/>
</dbReference>
<protein>
    <recommendedName>
        <fullName evidence="2">histidine kinase</fullName>
        <ecNumber evidence="2">2.7.13.3</ecNumber>
    </recommendedName>
</protein>
<reference evidence="11" key="1">
    <citation type="submission" date="2020-02" db="EMBL/GenBank/DDBJ databases">
        <authorList>
            <person name="Meier V. D."/>
        </authorList>
    </citation>
    <scope>NUCLEOTIDE SEQUENCE</scope>
    <source>
        <strain evidence="11">AVDCRST_MAG56</strain>
    </source>
</reference>
<dbReference type="Gene3D" id="3.30.450.20">
    <property type="entry name" value="PAS domain"/>
    <property type="match status" value="2"/>
</dbReference>
<dbReference type="Pfam" id="PF13426">
    <property type="entry name" value="PAS_9"/>
    <property type="match status" value="1"/>
</dbReference>
<dbReference type="InterPro" id="IPR011006">
    <property type="entry name" value="CheY-like_superfamily"/>
</dbReference>
<evidence type="ECO:0000256" key="4">
    <source>
        <dbReference type="ARBA" id="ARBA00022679"/>
    </source>
</evidence>
<gene>
    <name evidence="11" type="ORF">AVDCRST_MAG56-26</name>
</gene>
<dbReference type="PANTHER" id="PTHR43304:SF1">
    <property type="entry name" value="PAC DOMAIN-CONTAINING PROTEIN"/>
    <property type="match status" value="1"/>
</dbReference>
<feature type="modified residue" description="4-aspartylphosphate" evidence="6">
    <location>
        <position position="56"/>
    </location>
</feature>
<feature type="domain" description="Response regulatory" evidence="8">
    <location>
        <begin position="5"/>
        <end position="121"/>
    </location>
</feature>
<dbReference type="CDD" id="cd00130">
    <property type="entry name" value="PAS"/>
    <property type="match status" value="1"/>
</dbReference>
<dbReference type="PANTHER" id="PTHR43304">
    <property type="entry name" value="PHYTOCHROME-LIKE PROTEIN CPH1"/>
    <property type="match status" value="1"/>
</dbReference>
<feature type="domain" description="PAS" evidence="9">
    <location>
        <begin position="266"/>
        <end position="320"/>
    </location>
</feature>
<dbReference type="Gene3D" id="3.40.50.2300">
    <property type="match status" value="1"/>
</dbReference>
<organism evidence="11">
    <name type="scientific">uncultured Cytophagales bacterium</name>
    <dbReference type="NCBI Taxonomy" id="158755"/>
    <lineage>
        <taxon>Bacteria</taxon>
        <taxon>Pseudomonadati</taxon>
        <taxon>Bacteroidota</taxon>
        <taxon>Sphingobacteriia</taxon>
        <taxon>Sphingobacteriales</taxon>
        <taxon>environmental samples</taxon>
    </lineage>
</organism>
<sequence>MKEIQLLLIEDNEADAGVLLRELQKSGYAPLLERVETPDALTQCLRSRTWDLIISDYNLPNFNGIEALAQVKETGLDVPFIIVSGRIGEETASGAMRLGADDYLMKDNLSRLAPAVERALREADNRRQRRLAEQQTREAKAQLEALFNSSNQASYLLAEDYTIRRLNQLGRASGLVYFGREPKVGQSMRDYIPAAYHAAFEENFARCLAGESIYYEQAIAYPTQGRRWFQVKYYPVFDAGGTIMGVAYNTFDVSVRKQAEVSLLEMKLQLETIITSARDAIVITDGLQRIILANEAARLMFGYSDEALLHQPVQLLIPGDDALARAAGLPESPGAGEPAWPTSGTVRLTGVKADGTPFPVEASISPVEAMGKQYSTVILRDISLRLQAEQQEKQLNQELNRQNQQLQQFGYITSHTLRGPVATILGLLNVLDKDDLGSPANAGIIGYLADTATRLDGIIHDLVEVLDYQKNYQATYEPVGLAEVLADVQERIAAATEAANARIVAELDGMEPIWSVRSYIQSICYNLLSNAVKYRSPKREPLVRVTAKVENGWVILTFADNGLGIDLQQHGHRLFGMYSRFHFHTEGKGLGLYLVKTQVEALNGKIEIQSQEGQGSVFTVLLPVK</sequence>
<evidence type="ECO:0000256" key="5">
    <source>
        <dbReference type="ARBA" id="ARBA00022777"/>
    </source>
</evidence>
<dbReference type="PROSITE" id="PS50109">
    <property type="entry name" value="HIS_KIN"/>
    <property type="match status" value="1"/>
</dbReference>
<dbReference type="PRINTS" id="PR00344">
    <property type="entry name" value="BCTRLSENSOR"/>
</dbReference>
<dbReference type="SMART" id="SM00387">
    <property type="entry name" value="HATPase_c"/>
    <property type="match status" value="1"/>
</dbReference>
<dbReference type="SUPFAM" id="SSF55874">
    <property type="entry name" value="ATPase domain of HSP90 chaperone/DNA topoisomerase II/histidine kinase"/>
    <property type="match status" value="1"/>
</dbReference>
<dbReference type="EMBL" id="CADCTQ010000003">
    <property type="protein sequence ID" value="CAA9212488.1"/>
    <property type="molecule type" value="Genomic_DNA"/>
</dbReference>
<dbReference type="SUPFAM" id="SSF52172">
    <property type="entry name" value="CheY-like"/>
    <property type="match status" value="1"/>
</dbReference>
<evidence type="ECO:0000259" key="9">
    <source>
        <dbReference type="PROSITE" id="PS50112"/>
    </source>
</evidence>
<evidence type="ECO:0000259" key="8">
    <source>
        <dbReference type="PROSITE" id="PS50110"/>
    </source>
</evidence>
<evidence type="ECO:0000256" key="1">
    <source>
        <dbReference type="ARBA" id="ARBA00000085"/>
    </source>
</evidence>